<dbReference type="InterPro" id="IPR006283">
    <property type="entry name" value="ThiL-like"/>
</dbReference>
<name>A0A371R3V4_9CREN</name>
<dbReference type="Proteomes" id="UP000256877">
    <property type="component" value="Unassembled WGS sequence"/>
</dbReference>
<dbReference type="CDD" id="cd02194">
    <property type="entry name" value="ThiL"/>
    <property type="match status" value="1"/>
</dbReference>
<evidence type="ECO:0000313" key="3">
    <source>
        <dbReference type="EMBL" id="RFA96813.1"/>
    </source>
</evidence>
<sequence length="282" mass="31140">MGEKAFLKGLLNILGVEDNDVVYIDDLAIKLDGSAASTSKLPFQTWRDFGWRNVAAAVSDLRVKFAAPQFLLASVTAPSLEVAREIIEGIKEASEAFSVKYVGGDLNQGVEAVVDVALLGKAQYRIGRVPRPGDLLITVPYFGYTSIAYRLWQIDHPAVLRGVEMLKRPVPNWPLPRPECVTASMDSSDGLADVLWTMAQGVDIIVRELPTTEEVIRFASAHGLSVEELVFNGGEEYLPVFAVRPHCTVNPPYVVFAEVSQGEGKVWWRGEVLKWKGWSYFA</sequence>
<accession>A0A371R3V4</accession>
<dbReference type="PANTHER" id="PTHR30270">
    <property type="entry name" value="THIAMINE-MONOPHOSPHATE KINASE"/>
    <property type="match status" value="1"/>
</dbReference>
<dbReference type="RefSeq" id="WP_116420224.1">
    <property type="nucleotide sequence ID" value="NZ_DUJP01000038.1"/>
</dbReference>
<dbReference type="GO" id="GO:0009030">
    <property type="term" value="F:thiamine-phosphate kinase activity"/>
    <property type="evidence" value="ECO:0007669"/>
    <property type="project" value="InterPro"/>
</dbReference>
<proteinExistence type="predicted"/>
<protein>
    <submittedName>
        <fullName evidence="2 4">Thiamine-monophosphate kinase</fullName>
    </submittedName>
</protein>
<dbReference type="AlphaFoldDB" id="A0A371R3V4"/>
<keyword evidence="4" id="KW-0418">Kinase</keyword>
<dbReference type="Proteomes" id="UP000651120">
    <property type="component" value="Unassembled WGS sequence"/>
</dbReference>
<dbReference type="InterPro" id="IPR036676">
    <property type="entry name" value="PurM-like_C_sf"/>
</dbReference>
<dbReference type="Proteomes" id="UP000257123">
    <property type="component" value="Unassembled WGS sequence"/>
</dbReference>
<evidence type="ECO:0000313" key="5">
    <source>
        <dbReference type="Proteomes" id="UP000256877"/>
    </source>
</evidence>
<dbReference type="InterPro" id="IPR036921">
    <property type="entry name" value="PurM-like_N_sf"/>
</dbReference>
<dbReference type="Gene3D" id="3.90.650.10">
    <property type="entry name" value="PurM-like C-terminal domain"/>
    <property type="match status" value="1"/>
</dbReference>
<dbReference type="Pfam" id="PF00586">
    <property type="entry name" value="AIRS"/>
    <property type="match status" value="1"/>
</dbReference>
<dbReference type="PANTHER" id="PTHR30270:SF0">
    <property type="entry name" value="THIAMINE-MONOPHOSPHATE KINASE"/>
    <property type="match status" value="1"/>
</dbReference>
<reference evidence="2" key="2">
    <citation type="journal article" date="2020" name="bioRxiv">
        <title>A rank-normalized archaeal taxonomy based on genome phylogeny resolves widespread incomplete and uneven classifications.</title>
        <authorList>
            <person name="Rinke C."/>
            <person name="Chuvochina M."/>
            <person name="Mussig A.J."/>
            <person name="Chaumeil P.-A."/>
            <person name="Waite D.W."/>
            <person name="Whitman W.B."/>
            <person name="Parks D.H."/>
            <person name="Hugenholtz P."/>
        </authorList>
    </citation>
    <scope>NUCLEOTIDE SEQUENCE</scope>
    <source>
        <strain evidence="2">UBA8839</strain>
    </source>
</reference>
<dbReference type="Gene3D" id="3.30.1330.10">
    <property type="entry name" value="PurM-like, N-terminal domain"/>
    <property type="match status" value="1"/>
</dbReference>
<gene>
    <name evidence="4" type="ORF">CGL51_00070</name>
    <name evidence="3" type="ORF">CGL52_10415</name>
    <name evidence="2" type="ORF">HA333_11540</name>
</gene>
<evidence type="ECO:0000313" key="2">
    <source>
        <dbReference type="EMBL" id="HII48035.1"/>
    </source>
</evidence>
<dbReference type="GO" id="GO:0009228">
    <property type="term" value="P:thiamine biosynthetic process"/>
    <property type="evidence" value="ECO:0007669"/>
    <property type="project" value="InterPro"/>
</dbReference>
<keyword evidence="4" id="KW-0808">Transferase</keyword>
<dbReference type="InterPro" id="IPR016188">
    <property type="entry name" value="PurM-like_N"/>
</dbReference>
<dbReference type="EMBL" id="DUJP01000038">
    <property type="protein sequence ID" value="HII48035.1"/>
    <property type="molecule type" value="Genomic_DNA"/>
</dbReference>
<organism evidence="4 6">
    <name type="scientific">Pyrobaculum aerophilum</name>
    <dbReference type="NCBI Taxonomy" id="13773"/>
    <lineage>
        <taxon>Archaea</taxon>
        <taxon>Thermoproteota</taxon>
        <taxon>Thermoprotei</taxon>
        <taxon>Thermoproteales</taxon>
        <taxon>Thermoproteaceae</taxon>
        <taxon>Pyrobaculum</taxon>
    </lineage>
</organism>
<comment type="caution">
    <text evidence="4">The sequence shown here is derived from an EMBL/GenBank/DDBJ whole genome shotgun (WGS) entry which is preliminary data.</text>
</comment>
<evidence type="ECO:0000313" key="6">
    <source>
        <dbReference type="Proteomes" id="UP000257123"/>
    </source>
</evidence>
<evidence type="ECO:0000313" key="4">
    <source>
        <dbReference type="EMBL" id="RFA98479.1"/>
    </source>
</evidence>
<dbReference type="SUPFAM" id="SSF55326">
    <property type="entry name" value="PurM N-terminal domain-like"/>
    <property type="match status" value="1"/>
</dbReference>
<feature type="domain" description="PurM-like N-terminal" evidence="1">
    <location>
        <begin position="19"/>
        <end position="121"/>
    </location>
</feature>
<reference evidence="5 6" key="1">
    <citation type="submission" date="2017-07" db="EMBL/GenBank/DDBJ databases">
        <title>Draft genome sequence of aerobic hyperthermophilic archaea, Pyrobaculum aerophilum YKB31 and YKB32.</title>
        <authorList>
            <person name="Mochizuki T."/>
            <person name="Berliner A.J."/>
            <person name="Yoshida-Takashima Y."/>
            <person name="Takaki Y."/>
            <person name="Nunoura T."/>
            <person name="Takai K."/>
        </authorList>
    </citation>
    <scope>NUCLEOTIDE SEQUENCE [LARGE SCALE GENOMIC DNA]</scope>
    <source>
        <strain evidence="4 6">YKB31</strain>
        <strain evidence="3 5">YKB32</strain>
    </source>
</reference>
<dbReference type="SUPFAM" id="SSF56042">
    <property type="entry name" value="PurM C-terminal domain-like"/>
    <property type="match status" value="1"/>
</dbReference>
<dbReference type="EMBL" id="NMUE01000001">
    <property type="protein sequence ID" value="RFA98479.1"/>
    <property type="molecule type" value="Genomic_DNA"/>
</dbReference>
<evidence type="ECO:0000259" key="1">
    <source>
        <dbReference type="Pfam" id="PF00586"/>
    </source>
</evidence>
<dbReference type="EMBL" id="NMUF01000034">
    <property type="protein sequence ID" value="RFA96813.1"/>
    <property type="molecule type" value="Genomic_DNA"/>
</dbReference>
<dbReference type="OrthoDB" id="45909at2157"/>